<organism evidence="2 3">
    <name type="scientific">Helicobacter bilis</name>
    <dbReference type="NCBI Taxonomy" id="37372"/>
    <lineage>
        <taxon>Bacteria</taxon>
        <taxon>Pseudomonadati</taxon>
        <taxon>Campylobacterota</taxon>
        <taxon>Epsilonproteobacteria</taxon>
        <taxon>Campylobacterales</taxon>
        <taxon>Helicobacteraceae</taxon>
        <taxon>Helicobacter</taxon>
    </lineage>
</organism>
<keyword evidence="1" id="KW-0472">Membrane</keyword>
<feature type="transmembrane region" description="Helical" evidence="1">
    <location>
        <begin position="20"/>
        <end position="40"/>
    </location>
</feature>
<feature type="transmembrane region" description="Helical" evidence="1">
    <location>
        <begin position="333"/>
        <end position="352"/>
    </location>
</feature>
<proteinExistence type="predicted"/>
<dbReference type="AlphaFoldDB" id="A0A4V6I5Q9"/>
<keyword evidence="1" id="KW-1133">Transmembrane helix</keyword>
<evidence type="ECO:0000313" key="3">
    <source>
        <dbReference type="Proteomes" id="UP000029857"/>
    </source>
</evidence>
<accession>A0A4V6I5Q9</accession>
<dbReference type="Gene3D" id="2.30.30.40">
    <property type="entry name" value="SH3 Domains"/>
    <property type="match status" value="1"/>
</dbReference>
<feature type="transmembrane region" description="Helical" evidence="1">
    <location>
        <begin position="309"/>
        <end position="327"/>
    </location>
</feature>
<gene>
    <name evidence="2" type="ORF">LS79_009025</name>
</gene>
<evidence type="ECO:0000313" key="2">
    <source>
        <dbReference type="EMBL" id="TLE08920.1"/>
    </source>
</evidence>
<reference evidence="2 3" key="1">
    <citation type="journal article" date="2014" name="Genome Announc.">
        <title>Draft genome sequences of eight enterohepatic helicobacter species isolated from both laboratory and wild rodents.</title>
        <authorList>
            <person name="Sheh A."/>
            <person name="Shen Z."/>
            <person name="Fox J.G."/>
        </authorList>
    </citation>
    <scope>NUCLEOTIDE SEQUENCE [LARGE SCALE GENOMIC DNA]</scope>
    <source>
        <strain evidence="2 3">ATCC 49320</strain>
    </source>
</reference>
<dbReference type="EMBL" id="JRPJ02000039">
    <property type="protein sequence ID" value="TLE08920.1"/>
    <property type="molecule type" value="Genomic_DNA"/>
</dbReference>
<comment type="caution">
    <text evidence="2">The sequence shown here is derived from an EMBL/GenBank/DDBJ whole genome shotgun (WGS) entry which is preliminary data.</text>
</comment>
<protein>
    <recommendedName>
        <fullName evidence="4">SH3 domain-containing protein</fullName>
    </recommendedName>
</protein>
<name>A0A4V6I5Q9_9HELI</name>
<dbReference type="RefSeq" id="WP_034579390.1">
    <property type="nucleotide sequence ID" value="NZ_FZMS01000058.1"/>
</dbReference>
<dbReference type="Proteomes" id="UP000029857">
    <property type="component" value="Unassembled WGS sequence"/>
</dbReference>
<evidence type="ECO:0008006" key="4">
    <source>
        <dbReference type="Google" id="ProtNLM"/>
    </source>
</evidence>
<sequence length="415" mass="47412">MLSRFYAILDSIFTKTTFFNYIKGIMLCFVLLCINPLFAIDEIPSDIANSVLNNDENDEAITSTDNTEQAKILNITTLTNIDSLREQTLYVGQYISITYRLVLLDEARIVYTEFNPSLEAQDKSAKSQSVQLIKESEWQKEGDYYTATYTFKIIKPKVVIPSLVAHVQNNYLQDSMQTDSINLQAQALNKTQGYSGVVANSLKIIDYTLESYDDNNNMILIELEGNGSNLEDFRLPNIKDQEFGQGTKFSDEVARVNVLARIPKELDSIEFSYFDINKHEFIPLSIKNAINIESFDDEIKEDLNPKSSFLKITNILLFIILGIFLLITLIKRSYFAAIISCLLLGFIVYRIFSNTYSIKTLPNARVLIQPTHNSTELFVITNPTKLEAIDKKNDYYKVNIDSKVGWISRNDTNKR</sequence>
<evidence type="ECO:0000256" key="1">
    <source>
        <dbReference type="SAM" id="Phobius"/>
    </source>
</evidence>
<keyword evidence="1" id="KW-0812">Transmembrane</keyword>